<evidence type="ECO:0000256" key="1">
    <source>
        <dbReference type="SAM" id="MobiDB-lite"/>
    </source>
</evidence>
<sequence>MALEDGDLTSVKEAITNKKDDLNSEIRDTIEPEITVTDTPIDPTLSRRVMKDLGEVVLEKEILNDAEKVVDEKLGVSEESMEGSVGGSNRDSNKDEDSSKGEESLEEPKDIPKKTSTSNSLTKTKSTPSKKTKVVNKTETPKKDTSSSTSFISRTPRRAASQTTVEDPLMTPIPKRTKRNSTAPKSEKPKKK</sequence>
<accession>X5E4L0</accession>
<name>X5E4L0_9MICR</name>
<feature type="region of interest" description="Disordered" evidence="1">
    <location>
        <begin position="69"/>
        <end position="192"/>
    </location>
</feature>
<reference evidence="2" key="1">
    <citation type="journal article" date="2015" name="Parasitol. Res.">
        <title>Morphological and molecular characterization of Nosema pernyi, a microsporidian parasite in Antheraea pernyi.</title>
        <authorList>
            <person name="Wang Y."/>
            <person name="Liu W."/>
            <person name="Jiang Y."/>
            <person name="Huang L."/>
            <person name="Irfan M."/>
            <person name="Shi S."/>
            <person name="Yang R."/>
            <person name="Qin L."/>
        </authorList>
    </citation>
    <scope>NUCLEOTIDE SEQUENCE</scope>
</reference>
<dbReference type="EMBL" id="KJ210697">
    <property type="protein sequence ID" value="AHW68374.1"/>
    <property type="molecule type" value="mRNA"/>
</dbReference>
<dbReference type="AlphaFoldDB" id="X5E4L0"/>
<feature type="compositionally biased region" description="Low complexity" evidence="1">
    <location>
        <begin position="114"/>
        <end position="127"/>
    </location>
</feature>
<organism evidence="2">
    <name type="scientific">Nosema pernyi</name>
    <dbReference type="NCBI Taxonomy" id="1112939"/>
    <lineage>
        <taxon>Eukaryota</taxon>
        <taxon>Fungi</taxon>
        <taxon>Fungi incertae sedis</taxon>
        <taxon>Microsporidia</taxon>
        <taxon>Nosematidae</taxon>
        <taxon>Nosema</taxon>
    </lineage>
</organism>
<feature type="compositionally biased region" description="Basic and acidic residues" evidence="1">
    <location>
        <begin position="91"/>
        <end position="113"/>
    </location>
</feature>
<evidence type="ECO:0000313" key="2">
    <source>
        <dbReference type="EMBL" id="AHW68374.1"/>
    </source>
</evidence>
<proteinExistence type="evidence at transcript level"/>
<protein>
    <submittedName>
        <fullName evidence="2">Uncharacterized protein</fullName>
    </submittedName>
</protein>